<dbReference type="SUPFAM" id="SSF54637">
    <property type="entry name" value="Thioesterase/thiol ester dehydrase-isomerase"/>
    <property type="match status" value="1"/>
</dbReference>
<dbReference type="EMBL" id="MKXG01000207">
    <property type="protein sequence ID" value="PJZ16030.1"/>
    <property type="molecule type" value="Genomic_DNA"/>
</dbReference>
<dbReference type="Gene3D" id="3.10.129.10">
    <property type="entry name" value="Hotdog Thioesterase"/>
    <property type="match status" value="1"/>
</dbReference>
<accession>A0A2M9WLN5</accession>
<dbReference type="GO" id="GO:0016829">
    <property type="term" value="F:lyase activity"/>
    <property type="evidence" value="ECO:0007669"/>
    <property type="project" value="UniProtKB-KW"/>
</dbReference>
<dbReference type="PANTHER" id="PTHR30272:SF1">
    <property type="entry name" value="3-HYDROXYACYL-[ACYL-CARRIER-PROTEIN] DEHYDRATASE"/>
    <property type="match status" value="1"/>
</dbReference>
<name>A0A2M9WLN5_9LACO</name>
<evidence type="ECO:0000313" key="3">
    <source>
        <dbReference type="EMBL" id="PJZ16030.1"/>
    </source>
</evidence>
<keyword evidence="2" id="KW-0456">Lyase</keyword>
<dbReference type="Pfam" id="PF07977">
    <property type="entry name" value="FabA"/>
    <property type="match status" value="1"/>
</dbReference>
<dbReference type="PANTHER" id="PTHR30272">
    <property type="entry name" value="3-HYDROXYACYL-[ACYL-CARRIER-PROTEIN] DEHYDRATASE"/>
    <property type="match status" value="1"/>
</dbReference>
<proteinExistence type="inferred from homology"/>
<dbReference type="RefSeq" id="WP_100733105.1">
    <property type="nucleotide sequence ID" value="NZ_JAGSXU010000013.1"/>
</dbReference>
<reference evidence="3 4" key="1">
    <citation type="submission" date="2016-10" db="EMBL/GenBank/DDBJ databases">
        <title>WGS of isloates from the oral cavity of healthy individuals.</title>
        <authorList>
            <person name="Sharma S."/>
            <person name="Pal V.K."/>
            <person name="Patil P.B."/>
            <person name="Korpole S."/>
            <person name="Grover V."/>
        </authorList>
    </citation>
    <scope>NUCLEOTIDE SEQUENCE [LARGE SCALE GENOMIC DNA]</scope>
    <source>
        <strain evidence="3 4">DISK12</strain>
    </source>
</reference>
<evidence type="ECO:0000256" key="2">
    <source>
        <dbReference type="ARBA" id="ARBA00023239"/>
    </source>
</evidence>
<evidence type="ECO:0000313" key="4">
    <source>
        <dbReference type="Proteomes" id="UP000231914"/>
    </source>
</evidence>
<organism evidence="3 4">
    <name type="scientific">Lactobacillus crispatus</name>
    <dbReference type="NCBI Taxonomy" id="47770"/>
    <lineage>
        <taxon>Bacteria</taxon>
        <taxon>Bacillati</taxon>
        <taxon>Bacillota</taxon>
        <taxon>Bacilli</taxon>
        <taxon>Lactobacillales</taxon>
        <taxon>Lactobacillaceae</taxon>
        <taxon>Lactobacillus</taxon>
    </lineage>
</organism>
<dbReference type="InterPro" id="IPR029069">
    <property type="entry name" value="HotDog_dom_sf"/>
</dbReference>
<comment type="similarity">
    <text evidence="1">Belongs to the thioester dehydratase family. FabZ subfamily.</text>
</comment>
<evidence type="ECO:0000256" key="1">
    <source>
        <dbReference type="ARBA" id="ARBA00009174"/>
    </source>
</evidence>
<comment type="caution">
    <text evidence="3">The sequence shown here is derived from an EMBL/GenBank/DDBJ whole genome shotgun (WGS) entry which is preliminary data.</text>
</comment>
<dbReference type="InterPro" id="IPR013114">
    <property type="entry name" value="FabA_FabZ"/>
</dbReference>
<dbReference type="Proteomes" id="UP000231914">
    <property type="component" value="Unassembled WGS sequence"/>
</dbReference>
<dbReference type="CDD" id="cd01288">
    <property type="entry name" value="FabZ"/>
    <property type="match status" value="1"/>
</dbReference>
<dbReference type="AlphaFoldDB" id="A0A2M9WLN5"/>
<sequence>MPMNTAEIQSKLDCQAPLMMLDRVTTLNKDQQVIAQKSVSANESYFQGHFPENPIMPGVLLIEAMVEATQFMWDRSDLILTRVKRGRFREMVKPGMQLTIKVNAIKKYACQAKVLIDDKDVCVADLEFKVTEEN</sequence>
<protein>
    <submittedName>
        <fullName evidence="3">Beta-hydroxyacyl-ACP dehydratase</fullName>
    </submittedName>
</protein>
<gene>
    <name evidence="3" type="ORF">BHU41_01485</name>
</gene>